<evidence type="ECO:0000313" key="4">
    <source>
        <dbReference type="Proteomes" id="UP001218218"/>
    </source>
</evidence>
<dbReference type="PANTHER" id="PTHR21974">
    <property type="entry name" value="RE15880P"/>
    <property type="match status" value="1"/>
</dbReference>
<keyword evidence="1" id="KW-0175">Coiled coil</keyword>
<feature type="compositionally biased region" description="Low complexity" evidence="2">
    <location>
        <begin position="396"/>
        <end position="409"/>
    </location>
</feature>
<reference evidence="3" key="1">
    <citation type="submission" date="2023-03" db="EMBL/GenBank/DDBJ databases">
        <title>Massive genome expansion in bonnet fungi (Mycena s.s.) driven by repeated elements and novel gene families across ecological guilds.</title>
        <authorList>
            <consortium name="Lawrence Berkeley National Laboratory"/>
            <person name="Harder C.B."/>
            <person name="Miyauchi S."/>
            <person name="Viragh M."/>
            <person name="Kuo A."/>
            <person name="Thoen E."/>
            <person name="Andreopoulos B."/>
            <person name="Lu D."/>
            <person name="Skrede I."/>
            <person name="Drula E."/>
            <person name="Henrissat B."/>
            <person name="Morin E."/>
            <person name="Kohler A."/>
            <person name="Barry K."/>
            <person name="LaButti K."/>
            <person name="Morin E."/>
            <person name="Salamov A."/>
            <person name="Lipzen A."/>
            <person name="Mereny Z."/>
            <person name="Hegedus B."/>
            <person name="Baldrian P."/>
            <person name="Stursova M."/>
            <person name="Weitz H."/>
            <person name="Taylor A."/>
            <person name="Grigoriev I.V."/>
            <person name="Nagy L.G."/>
            <person name="Martin F."/>
            <person name="Kauserud H."/>
        </authorList>
    </citation>
    <scope>NUCLEOTIDE SEQUENCE</scope>
    <source>
        <strain evidence="3">CBHHK002</strain>
    </source>
</reference>
<gene>
    <name evidence="3" type="ORF">DFH08DRAFT_60790</name>
</gene>
<organism evidence="3 4">
    <name type="scientific">Mycena albidolilacea</name>
    <dbReference type="NCBI Taxonomy" id="1033008"/>
    <lineage>
        <taxon>Eukaryota</taxon>
        <taxon>Fungi</taxon>
        <taxon>Dikarya</taxon>
        <taxon>Basidiomycota</taxon>
        <taxon>Agaricomycotina</taxon>
        <taxon>Agaricomycetes</taxon>
        <taxon>Agaricomycetidae</taxon>
        <taxon>Agaricales</taxon>
        <taxon>Marasmiineae</taxon>
        <taxon>Mycenaceae</taxon>
        <taxon>Mycena</taxon>
    </lineage>
</organism>
<name>A0AAD7EW27_9AGAR</name>
<dbReference type="AlphaFoldDB" id="A0AAD7EW27"/>
<comment type="caution">
    <text evidence="3">The sequence shown here is derived from an EMBL/GenBank/DDBJ whole genome shotgun (WGS) entry which is preliminary data.</text>
</comment>
<sequence>MSITEAVLQNSAHHAQLLAQIAELDYVPPALKQQETYIAALEKDLDTLAPQIAELEKTTKKERKEHEALRDSTMRRLAAKITGREEKFVEKASKEEREYIEALEKEMQQKRQQETLNAMVAKAKEVRADLQVKMEPYDKAQRELAALYSHIFDGPTQAYPEDDQLESQIQQAQDRYNEIQGFLNRESQAVGLLQAAEATLVLCNKNMTHALNYSQWDTYSSGVLSDLMTDLMERTALNGAEGDATQARILVEQAIQASPQVQPIGQLTIHHGSIIGDVLLDSVFSDKKFHARIMASWHDVHDLQRRVATQLELARGRVISIGADLNGAADALTRARGALYAFRRSVFHSVSGGGSDLPAYAPHPEAPVTMPRGPEDSASGFTLPTEPSTTPQIEQSSAESSSYSALLEPHPQGALASSLSAWGSRNPYAAALASAPPAPENVPSTPKKTPAA</sequence>
<dbReference type="EMBL" id="JARIHO010000011">
    <property type="protein sequence ID" value="KAJ7353157.1"/>
    <property type="molecule type" value="Genomic_DNA"/>
</dbReference>
<dbReference type="Proteomes" id="UP001218218">
    <property type="component" value="Unassembled WGS sequence"/>
</dbReference>
<feature type="region of interest" description="Disordered" evidence="2">
    <location>
        <begin position="433"/>
        <end position="452"/>
    </location>
</feature>
<keyword evidence="4" id="KW-1185">Reference proteome</keyword>
<feature type="compositionally biased region" description="Polar residues" evidence="2">
    <location>
        <begin position="442"/>
        <end position="452"/>
    </location>
</feature>
<feature type="compositionally biased region" description="Polar residues" evidence="2">
    <location>
        <begin position="379"/>
        <end position="395"/>
    </location>
</feature>
<dbReference type="PANTHER" id="PTHR21974:SF2">
    <property type="entry name" value="RE15880P"/>
    <property type="match status" value="1"/>
</dbReference>
<evidence type="ECO:0000256" key="2">
    <source>
        <dbReference type="SAM" id="MobiDB-lite"/>
    </source>
</evidence>
<protein>
    <submittedName>
        <fullName evidence="3">Uncharacterized protein</fullName>
    </submittedName>
</protein>
<proteinExistence type="predicted"/>
<feature type="region of interest" description="Disordered" evidence="2">
    <location>
        <begin position="354"/>
        <end position="409"/>
    </location>
</feature>
<feature type="coiled-coil region" evidence="1">
    <location>
        <begin position="38"/>
        <end position="113"/>
    </location>
</feature>
<evidence type="ECO:0000313" key="3">
    <source>
        <dbReference type="EMBL" id="KAJ7353157.1"/>
    </source>
</evidence>
<accession>A0AAD7EW27</accession>
<evidence type="ECO:0000256" key="1">
    <source>
        <dbReference type="SAM" id="Coils"/>
    </source>
</evidence>